<dbReference type="EMBL" id="JAIVGD010000001">
    <property type="protein sequence ID" value="KAH0780924.1"/>
    <property type="molecule type" value="Genomic_DNA"/>
</dbReference>
<protein>
    <submittedName>
        <fullName evidence="1">Uncharacterized protein</fullName>
    </submittedName>
</protein>
<comment type="caution">
    <text evidence="1">The sequence shown here is derived from an EMBL/GenBank/DDBJ whole genome shotgun (WGS) entry which is preliminary data.</text>
</comment>
<evidence type="ECO:0000313" key="2">
    <source>
        <dbReference type="Proteomes" id="UP000826656"/>
    </source>
</evidence>
<evidence type="ECO:0000313" key="1">
    <source>
        <dbReference type="EMBL" id="KAH0780924.1"/>
    </source>
</evidence>
<keyword evidence="2" id="KW-1185">Reference proteome</keyword>
<accession>A0ABQ7WJK5</accession>
<reference evidence="1 2" key="1">
    <citation type="journal article" date="2021" name="bioRxiv">
        <title>Chromosome-scale and haplotype-resolved genome assembly of a tetraploid potato cultivar.</title>
        <authorList>
            <person name="Sun H."/>
            <person name="Jiao W.-B."/>
            <person name="Krause K."/>
            <person name="Campoy J.A."/>
            <person name="Goel M."/>
            <person name="Folz-Donahue K."/>
            <person name="Kukat C."/>
            <person name="Huettel B."/>
            <person name="Schneeberger K."/>
        </authorList>
    </citation>
    <scope>NUCLEOTIDE SEQUENCE [LARGE SCALE GENOMIC DNA]</scope>
    <source>
        <strain evidence="1">SolTubOtavaFocal</strain>
        <tissue evidence="1">Leaves</tissue>
    </source>
</reference>
<dbReference type="Proteomes" id="UP000826656">
    <property type="component" value="Unassembled WGS sequence"/>
</dbReference>
<organism evidence="1 2">
    <name type="scientific">Solanum tuberosum</name>
    <name type="common">Potato</name>
    <dbReference type="NCBI Taxonomy" id="4113"/>
    <lineage>
        <taxon>Eukaryota</taxon>
        <taxon>Viridiplantae</taxon>
        <taxon>Streptophyta</taxon>
        <taxon>Embryophyta</taxon>
        <taxon>Tracheophyta</taxon>
        <taxon>Spermatophyta</taxon>
        <taxon>Magnoliopsida</taxon>
        <taxon>eudicotyledons</taxon>
        <taxon>Gunneridae</taxon>
        <taxon>Pentapetalae</taxon>
        <taxon>asterids</taxon>
        <taxon>lamiids</taxon>
        <taxon>Solanales</taxon>
        <taxon>Solanaceae</taxon>
        <taxon>Solanoideae</taxon>
        <taxon>Solaneae</taxon>
        <taxon>Solanum</taxon>
    </lineage>
</organism>
<sequence>MNMLLLQKVEVGVTKGVQPATVYPEHVESYFRRDCLNLKWGKGEISGQKNDDNRAIMVQDNDSAILFINEEKECMHMTGVESKWVVDTTTSYHATLICSR</sequence>
<proteinExistence type="predicted"/>
<gene>
    <name evidence="1" type="ORF">KY290_000522</name>
</gene>
<name>A0ABQ7WJK5_SOLTU</name>